<evidence type="ECO:0000313" key="1">
    <source>
        <dbReference type="EMBL" id="RDX70936.1"/>
    </source>
</evidence>
<dbReference type="EMBL" id="QJKJ01011525">
    <property type="protein sequence ID" value="RDX70936.1"/>
    <property type="molecule type" value="Genomic_DNA"/>
</dbReference>
<gene>
    <name evidence="1" type="ORF">CR513_49775</name>
</gene>
<name>A0A371EY32_MUCPR</name>
<dbReference type="Proteomes" id="UP000257109">
    <property type="component" value="Unassembled WGS sequence"/>
</dbReference>
<proteinExistence type="predicted"/>
<reference evidence="1" key="1">
    <citation type="submission" date="2018-05" db="EMBL/GenBank/DDBJ databases">
        <title>Draft genome of Mucuna pruriens seed.</title>
        <authorList>
            <person name="Nnadi N.E."/>
            <person name="Vos R."/>
            <person name="Hasami M.H."/>
            <person name="Devisetty U.K."/>
            <person name="Aguiy J.C."/>
        </authorList>
    </citation>
    <scope>NUCLEOTIDE SEQUENCE [LARGE SCALE GENOMIC DNA]</scope>
    <source>
        <strain evidence="1">JCA_2017</strain>
    </source>
</reference>
<feature type="non-terminal residue" evidence="1">
    <location>
        <position position="1"/>
    </location>
</feature>
<keyword evidence="2" id="KW-1185">Reference proteome</keyword>
<comment type="caution">
    <text evidence="1">The sequence shown here is derived from an EMBL/GenBank/DDBJ whole genome shotgun (WGS) entry which is preliminary data.</text>
</comment>
<protein>
    <submittedName>
        <fullName evidence="1">Uncharacterized protein</fullName>
    </submittedName>
</protein>
<organism evidence="1 2">
    <name type="scientific">Mucuna pruriens</name>
    <name type="common">Velvet bean</name>
    <name type="synonym">Dolichos pruriens</name>
    <dbReference type="NCBI Taxonomy" id="157652"/>
    <lineage>
        <taxon>Eukaryota</taxon>
        <taxon>Viridiplantae</taxon>
        <taxon>Streptophyta</taxon>
        <taxon>Embryophyta</taxon>
        <taxon>Tracheophyta</taxon>
        <taxon>Spermatophyta</taxon>
        <taxon>Magnoliopsida</taxon>
        <taxon>eudicotyledons</taxon>
        <taxon>Gunneridae</taxon>
        <taxon>Pentapetalae</taxon>
        <taxon>rosids</taxon>
        <taxon>fabids</taxon>
        <taxon>Fabales</taxon>
        <taxon>Fabaceae</taxon>
        <taxon>Papilionoideae</taxon>
        <taxon>50 kb inversion clade</taxon>
        <taxon>NPAAA clade</taxon>
        <taxon>indigoferoid/millettioid clade</taxon>
        <taxon>Phaseoleae</taxon>
        <taxon>Mucuna</taxon>
    </lineage>
</organism>
<evidence type="ECO:0000313" key="2">
    <source>
        <dbReference type="Proteomes" id="UP000257109"/>
    </source>
</evidence>
<accession>A0A371EY32</accession>
<sequence length="66" mass="7662">MSSFKTLSLDGLQAFFLLELMDGDNDQNPYLKIETCDAKTYSLMQGQIISLLYKKCFILYIIEKEK</sequence>
<dbReference type="AlphaFoldDB" id="A0A371EY32"/>